<organism evidence="1 2">
    <name type="scientific">Ectocarpus siliculosus</name>
    <name type="common">Brown alga</name>
    <name type="synonym">Conferva siliculosa</name>
    <dbReference type="NCBI Taxonomy" id="2880"/>
    <lineage>
        <taxon>Eukaryota</taxon>
        <taxon>Sar</taxon>
        <taxon>Stramenopiles</taxon>
        <taxon>Ochrophyta</taxon>
        <taxon>PX clade</taxon>
        <taxon>Phaeophyceae</taxon>
        <taxon>Ectocarpales</taxon>
        <taxon>Ectocarpaceae</taxon>
        <taxon>Ectocarpus</taxon>
    </lineage>
</organism>
<dbReference type="InterPro" id="IPR053248">
    <property type="entry name" value="Zinc_finger_MYND_domain"/>
</dbReference>
<evidence type="ECO:0000313" key="2">
    <source>
        <dbReference type="Proteomes" id="UP000002630"/>
    </source>
</evidence>
<sequence length="280" mass="31103">MHKISPLIGPLRATPQIIGSEEERARREYTVQMSKRALIDLCQQEASKLLVQGRYDLAVPGAIQALAFSKEIFGDGSIETVPPYLLLSEANLGLGLLQSAEGFLSMANWSILKTPECSNAIRSQLHRNFGKLHTAQNKLDEALDDLSKDVYCSSLEVGPEHIDTSAGFFLIANIFYAQRKVESSLAFYDKVVDIWYKFLASVRNDANLAENVGKAQLSEGMDMLTRVLNTRVNLLGDTHIATVRLPSAWLAINWLRLYAAKESRGRSLGSLGIEYSARKR</sequence>
<gene>
    <name evidence="1" type="ORF">Esi_0144_0052</name>
</gene>
<dbReference type="InterPro" id="IPR011990">
    <property type="entry name" value="TPR-like_helical_dom_sf"/>
</dbReference>
<protein>
    <submittedName>
        <fullName evidence="1">Uncharacterized protein</fullName>
    </submittedName>
</protein>
<name>D7FKI4_ECTSI</name>
<evidence type="ECO:0000313" key="1">
    <source>
        <dbReference type="EMBL" id="CBJ29386.1"/>
    </source>
</evidence>
<reference evidence="1 2" key="1">
    <citation type="journal article" date="2010" name="Nature">
        <title>The Ectocarpus genome and the independent evolution of multicellularity in brown algae.</title>
        <authorList>
            <person name="Cock J.M."/>
            <person name="Sterck L."/>
            <person name="Rouze P."/>
            <person name="Scornet D."/>
            <person name="Allen A.E."/>
            <person name="Amoutzias G."/>
            <person name="Anthouard V."/>
            <person name="Artiguenave F."/>
            <person name="Aury J.M."/>
            <person name="Badger J.H."/>
            <person name="Beszteri B."/>
            <person name="Billiau K."/>
            <person name="Bonnet E."/>
            <person name="Bothwell J.H."/>
            <person name="Bowler C."/>
            <person name="Boyen C."/>
            <person name="Brownlee C."/>
            <person name="Carrano C.J."/>
            <person name="Charrier B."/>
            <person name="Cho G.Y."/>
            <person name="Coelho S.M."/>
            <person name="Collen J."/>
            <person name="Corre E."/>
            <person name="Da Silva C."/>
            <person name="Delage L."/>
            <person name="Delaroque N."/>
            <person name="Dittami S.M."/>
            <person name="Doulbeau S."/>
            <person name="Elias M."/>
            <person name="Farnham G."/>
            <person name="Gachon C.M."/>
            <person name="Gschloessl B."/>
            <person name="Heesch S."/>
            <person name="Jabbari K."/>
            <person name="Jubin C."/>
            <person name="Kawai H."/>
            <person name="Kimura K."/>
            <person name="Kloareg B."/>
            <person name="Kupper F.C."/>
            <person name="Lang D."/>
            <person name="Le Bail A."/>
            <person name="Leblanc C."/>
            <person name="Lerouge P."/>
            <person name="Lohr M."/>
            <person name="Lopez P.J."/>
            <person name="Martens C."/>
            <person name="Maumus F."/>
            <person name="Michel G."/>
            <person name="Miranda-Saavedra D."/>
            <person name="Morales J."/>
            <person name="Moreau H."/>
            <person name="Motomura T."/>
            <person name="Nagasato C."/>
            <person name="Napoli C.A."/>
            <person name="Nelson D.R."/>
            <person name="Nyvall-Collen P."/>
            <person name="Peters A.F."/>
            <person name="Pommier C."/>
            <person name="Potin P."/>
            <person name="Poulain J."/>
            <person name="Quesneville H."/>
            <person name="Read B."/>
            <person name="Rensing S.A."/>
            <person name="Ritter A."/>
            <person name="Rousvoal S."/>
            <person name="Samanta M."/>
            <person name="Samson G."/>
            <person name="Schroeder D.C."/>
            <person name="Segurens B."/>
            <person name="Strittmatter M."/>
            <person name="Tonon T."/>
            <person name="Tregear J.W."/>
            <person name="Valentin K."/>
            <person name="von Dassow P."/>
            <person name="Yamagishi T."/>
            <person name="Van de Peer Y."/>
            <person name="Wincker P."/>
        </authorList>
    </citation>
    <scope>NUCLEOTIDE SEQUENCE [LARGE SCALE GENOMIC DNA]</scope>
    <source>
        <strain evidence="2">Ec32 / CCAP1310/4</strain>
    </source>
</reference>
<dbReference type="eggNOG" id="ENOG502QSY3">
    <property type="taxonomic scope" value="Eukaryota"/>
</dbReference>
<proteinExistence type="predicted"/>
<dbReference type="Proteomes" id="UP000002630">
    <property type="component" value="Linkage Group LG26"/>
</dbReference>
<dbReference type="Gene3D" id="1.25.40.10">
    <property type="entry name" value="Tetratricopeptide repeat domain"/>
    <property type="match status" value="1"/>
</dbReference>
<dbReference type="PANTHER" id="PTHR46533">
    <property type="entry name" value="ZINC FINGER MYND DOMAIN-CONTAINING PROTEIN 12"/>
    <property type="match status" value="1"/>
</dbReference>
<accession>D7FKI4</accession>
<dbReference type="InParanoid" id="D7FKI4"/>
<dbReference type="EMBL" id="FN649751">
    <property type="protein sequence ID" value="CBJ29386.1"/>
    <property type="molecule type" value="Genomic_DNA"/>
</dbReference>
<dbReference type="OrthoDB" id="674604at2759"/>
<dbReference type="PANTHER" id="PTHR46533:SF1">
    <property type="entry name" value="ZINC FINGER MYND DOMAIN-CONTAINING PROTEIN 12"/>
    <property type="match status" value="1"/>
</dbReference>
<dbReference type="SUPFAM" id="SSF48452">
    <property type="entry name" value="TPR-like"/>
    <property type="match status" value="1"/>
</dbReference>
<dbReference type="OMA" id="ICIYARW"/>
<keyword evidence="2" id="KW-1185">Reference proteome</keyword>
<dbReference type="EMBL" id="FN648026">
    <property type="protein sequence ID" value="CBJ29386.1"/>
    <property type="molecule type" value="Genomic_DNA"/>
</dbReference>
<dbReference type="AlphaFoldDB" id="D7FKI4"/>